<dbReference type="EMBL" id="LVLJ01001953">
    <property type="protein sequence ID" value="OAE27202.1"/>
    <property type="molecule type" value="Genomic_DNA"/>
</dbReference>
<protein>
    <submittedName>
        <fullName evidence="2">Uncharacterized protein</fullName>
    </submittedName>
</protein>
<evidence type="ECO:0000313" key="2">
    <source>
        <dbReference type="EMBL" id="OAE27202.1"/>
    </source>
</evidence>
<dbReference type="AlphaFoldDB" id="A0A176W3U8"/>
<organism evidence="2 3">
    <name type="scientific">Marchantia polymorpha subsp. ruderalis</name>
    <dbReference type="NCBI Taxonomy" id="1480154"/>
    <lineage>
        <taxon>Eukaryota</taxon>
        <taxon>Viridiplantae</taxon>
        <taxon>Streptophyta</taxon>
        <taxon>Embryophyta</taxon>
        <taxon>Marchantiophyta</taxon>
        <taxon>Marchantiopsida</taxon>
        <taxon>Marchantiidae</taxon>
        <taxon>Marchantiales</taxon>
        <taxon>Marchantiaceae</taxon>
        <taxon>Marchantia</taxon>
    </lineage>
</organism>
<feature type="region of interest" description="Disordered" evidence="1">
    <location>
        <begin position="382"/>
        <end position="420"/>
    </location>
</feature>
<name>A0A176W3U8_MARPO</name>
<feature type="region of interest" description="Disordered" evidence="1">
    <location>
        <begin position="1"/>
        <end position="111"/>
    </location>
</feature>
<feature type="compositionally biased region" description="Polar residues" evidence="1">
    <location>
        <begin position="47"/>
        <end position="57"/>
    </location>
</feature>
<reference evidence="2" key="1">
    <citation type="submission" date="2016-03" db="EMBL/GenBank/DDBJ databases">
        <title>Mechanisms controlling the formation of the plant cell surface in tip-growing cells are functionally conserved among land plants.</title>
        <authorList>
            <person name="Honkanen S."/>
            <person name="Jones V.A."/>
            <person name="Morieri G."/>
            <person name="Champion C."/>
            <person name="Hetherington A.J."/>
            <person name="Kelly S."/>
            <person name="Saint-Marcoux D."/>
            <person name="Proust H."/>
            <person name="Prescott H."/>
            <person name="Dolan L."/>
        </authorList>
    </citation>
    <scope>NUCLEOTIDE SEQUENCE [LARGE SCALE GENOMIC DNA]</scope>
    <source>
        <tissue evidence="2">Whole gametophyte</tissue>
    </source>
</reference>
<gene>
    <name evidence="2" type="ORF">AXG93_4311s1010</name>
</gene>
<feature type="compositionally biased region" description="Polar residues" evidence="1">
    <location>
        <begin position="165"/>
        <end position="184"/>
    </location>
</feature>
<dbReference type="Proteomes" id="UP000077202">
    <property type="component" value="Unassembled WGS sequence"/>
</dbReference>
<feature type="compositionally biased region" description="Polar residues" evidence="1">
    <location>
        <begin position="258"/>
        <end position="269"/>
    </location>
</feature>
<evidence type="ECO:0000313" key="3">
    <source>
        <dbReference type="Proteomes" id="UP000077202"/>
    </source>
</evidence>
<feature type="compositionally biased region" description="Basic and acidic residues" evidence="1">
    <location>
        <begin position="77"/>
        <end position="95"/>
    </location>
</feature>
<accession>A0A176W3U8</accession>
<feature type="compositionally biased region" description="Basic and acidic residues" evidence="1">
    <location>
        <begin position="242"/>
        <end position="257"/>
    </location>
</feature>
<feature type="compositionally biased region" description="Basic and acidic residues" evidence="1">
    <location>
        <begin position="396"/>
        <end position="414"/>
    </location>
</feature>
<comment type="caution">
    <text evidence="2">The sequence shown here is derived from an EMBL/GenBank/DDBJ whole genome shotgun (WGS) entry which is preliminary data.</text>
</comment>
<sequence length="420" mass="46463">MDTAKHLNTSPAVLAMDSTLEDSHQTTRRPPDDKGGTSAETFLKDSFTPTASHSQFACSAKRRNSVTKASRLQRTIEVTHESTSEGSSKIEHSEGDNDADSAEATVPIKQSSENIDIDLNATMEKLSQVSLEITKDDRKRKKGEKYTRRAVMYLFDQGLSMEQDQTSVSLSQATRNVTHNTPEQQRPIHETRTKNTTSREATAEAEDGEQSPSEDQPLPTKLEKKASQPDKSALFNQIGCKTKVDKSAQVVEERTEQMPRTASTPSSSDLTLIPKQLLSLLAPQEMLSLEKSGKKTQEQIRELQPYLMFQEEPKETTINTLASDEEISTTIGIRAKLRNKVHGEKGFTLALEPQKLCMKTSSITKRETQAAKAAEKAASVVMSSRALKPSSFTDTHAQEESTVEEGKTRTERGRATSSEE</sequence>
<proteinExistence type="predicted"/>
<feature type="compositionally biased region" description="Polar residues" evidence="1">
    <location>
        <begin position="1"/>
        <end position="11"/>
    </location>
</feature>
<feature type="compositionally biased region" description="Basic and acidic residues" evidence="1">
    <location>
        <begin position="21"/>
        <end position="35"/>
    </location>
</feature>
<feature type="region of interest" description="Disordered" evidence="1">
    <location>
        <begin position="165"/>
        <end position="269"/>
    </location>
</feature>
<keyword evidence="3" id="KW-1185">Reference proteome</keyword>
<evidence type="ECO:0000256" key="1">
    <source>
        <dbReference type="SAM" id="MobiDB-lite"/>
    </source>
</evidence>